<dbReference type="AlphaFoldDB" id="A0A0K1EG78"/>
<name>A0A0K1EG78_CHOCO</name>
<dbReference type="RefSeq" id="WP_050431878.1">
    <property type="nucleotide sequence ID" value="NZ_CP012159.1"/>
</dbReference>
<organism evidence="1 2">
    <name type="scientific">Chondromyces crocatus</name>
    <dbReference type="NCBI Taxonomy" id="52"/>
    <lineage>
        <taxon>Bacteria</taxon>
        <taxon>Pseudomonadati</taxon>
        <taxon>Myxococcota</taxon>
        <taxon>Polyangia</taxon>
        <taxon>Polyangiales</taxon>
        <taxon>Polyangiaceae</taxon>
        <taxon>Chondromyces</taxon>
    </lineage>
</organism>
<sequence length="154" mass="17531">MQLLATAYCTIEHDLSRSLVRLTRNAVPYRTIEELDGEIAVIGTVLDGVKGQWRLLVDLRSVPLRNDPAFEAASARLRDRMFRHASRIALVVKTAVGALQVKRHVREDHVDAEVFDDERLAMNYLLRPPSVGTSRRRSYMPTSGYVLVQQGRRF</sequence>
<keyword evidence="2" id="KW-1185">Reference proteome</keyword>
<dbReference type="OrthoDB" id="5515967at2"/>
<gene>
    <name evidence="1" type="ORF">CMC5_040270</name>
</gene>
<dbReference type="Proteomes" id="UP000067626">
    <property type="component" value="Chromosome"/>
</dbReference>
<dbReference type="EMBL" id="CP012159">
    <property type="protein sequence ID" value="AKT39876.1"/>
    <property type="molecule type" value="Genomic_DNA"/>
</dbReference>
<accession>A0A0K1EG78</accession>
<reference evidence="1 2" key="1">
    <citation type="submission" date="2015-07" db="EMBL/GenBank/DDBJ databases">
        <title>Genome analysis of myxobacterium Chondromyces crocatus Cm c5 reveals a high potential for natural compound synthesis and the genetic basis for the loss of fruiting body formation.</title>
        <authorList>
            <person name="Zaburannyi N."/>
            <person name="Bunk B."/>
            <person name="Maier J."/>
            <person name="Overmann J."/>
            <person name="Mueller R."/>
        </authorList>
    </citation>
    <scope>NUCLEOTIDE SEQUENCE [LARGE SCALE GENOMIC DNA]</scope>
    <source>
        <strain evidence="1 2">Cm c5</strain>
    </source>
</reference>
<dbReference type="KEGG" id="ccro:CMC5_040270"/>
<proteinExistence type="predicted"/>
<evidence type="ECO:0000313" key="1">
    <source>
        <dbReference type="EMBL" id="AKT39876.1"/>
    </source>
</evidence>
<protein>
    <submittedName>
        <fullName evidence="1">Uncharacterized protein</fullName>
    </submittedName>
</protein>
<evidence type="ECO:0000313" key="2">
    <source>
        <dbReference type="Proteomes" id="UP000067626"/>
    </source>
</evidence>